<sequence length="52" mass="5902">MSKNYAETDCQPLLFVTKLGIALVEYYIVPECVRLVSADWAKAVHCIETKLQ</sequence>
<gene>
    <name evidence="1" type="ORF">ACZ87_02418</name>
</gene>
<evidence type="ECO:0000313" key="1">
    <source>
        <dbReference type="EMBL" id="RAP70777.1"/>
    </source>
</evidence>
<evidence type="ECO:0000313" key="2">
    <source>
        <dbReference type="Proteomes" id="UP000244334"/>
    </source>
</evidence>
<name>A0A328TJH8_9GAMM</name>
<keyword evidence="2" id="KW-1185">Reference proteome</keyword>
<reference evidence="1" key="1">
    <citation type="submission" date="2018-04" db="EMBL/GenBank/DDBJ databases">
        <title>Genomes of the Obligate Erwinia dacicola and Facultative Enterobacter sp. OLF Endosymbionts of the Olive Fruit fly, Bactrocera oleae.</title>
        <authorList>
            <person name="Estes A.M."/>
            <person name="Hearn D.J."/>
            <person name="Agarwal S."/>
            <person name="Pierson E.A."/>
            <person name="Dunning-Hotopp J.C."/>
        </authorList>
    </citation>
    <scope>NUCLEOTIDE SEQUENCE [LARGE SCALE GENOMIC DNA]</scope>
    <source>
        <strain evidence="1">Oroville</strain>
    </source>
</reference>
<dbReference type="EMBL" id="LJAM02000265">
    <property type="protein sequence ID" value="RAP70777.1"/>
    <property type="molecule type" value="Genomic_DNA"/>
</dbReference>
<proteinExistence type="predicted"/>
<organism evidence="1 2">
    <name type="scientific">Candidatus Erwinia dacicola</name>
    <dbReference type="NCBI Taxonomy" id="252393"/>
    <lineage>
        <taxon>Bacteria</taxon>
        <taxon>Pseudomonadati</taxon>
        <taxon>Pseudomonadota</taxon>
        <taxon>Gammaproteobacteria</taxon>
        <taxon>Enterobacterales</taxon>
        <taxon>Erwiniaceae</taxon>
        <taxon>Erwinia</taxon>
    </lineage>
</organism>
<comment type="caution">
    <text evidence="1">The sequence shown here is derived from an EMBL/GenBank/DDBJ whole genome shotgun (WGS) entry which is preliminary data.</text>
</comment>
<accession>A0A328TJH8</accession>
<dbReference type="AlphaFoldDB" id="A0A328TJH8"/>
<dbReference type="Proteomes" id="UP000244334">
    <property type="component" value="Unassembled WGS sequence"/>
</dbReference>
<protein>
    <submittedName>
        <fullName evidence="1">Uncharacterized protein</fullName>
    </submittedName>
</protein>